<feature type="compositionally biased region" description="Basic and acidic residues" evidence="1">
    <location>
        <begin position="48"/>
        <end position="57"/>
    </location>
</feature>
<organism evidence="2 3">
    <name type="scientific">Wuchereria bancrofti</name>
    <dbReference type="NCBI Taxonomy" id="6293"/>
    <lineage>
        <taxon>Eukaryota</taxon>
        <taxon>Metazoa</taxon>
        <taxon>Ecdysozoa</taxon>
        <taxon>Nematoda</taxon>
        <taxon>Chromadorea</taxon>
        <taxon>Rhabditida</taxon>
        <taxon>Spirurina</taxon>
        <taxon>Spiruromorpha</taxon>
        <taxon>Filarioidea</taxon>
        <taxon>Onchocercidae</taxon>
        <taxon>Wuchereria</taxon>
    </lineage>
</organism>
<gene>
    <name evidence="2" type="ORF">WUBG_12733</name>
</gene>
<sequence>MGKTSECNSLLINRHNEKIIRSDINKSMDMLNAKTKNLLLNAGTRKTNRSESVDKTVKRSSGSWF</sequence>
<evidence type="ECO:0000313" key="3">
    <source>
        <dbReference type="Proteomes" id="UP000004810"/>
    </source>
</evidence>
<proteinExistence type="predicted"/>
<dbReference type="EMBL" id="ADBV01009179">
    <property type="protein sequence ID" value="EJW76357.1"/>
    <property type="molecule type" value="Genomic_DNA"/>
</dbReference>
<feature type="region of interest" description="Disordered" evidence="1">
    <location>
        <begin position="43"/>
        <end position="65"/>
    </location>
</feature>
<protein>
    <submittedName>
        <fullName evidence="2">Uncharacterized protein</fullName>
    </submittedName>
</protein>
<accession>J9EH60</accession>
<reference evidence="3" key="1">
    <citation type="submission" date="2012-08" db="EMBL/GenBank/DDBJ databases">
        <title>The Genome Sequence of Wuchereria bancrofti.</title>
        <authorList>
            <person name="Nutman T.B."/>
            <person name="Fink D.L."/>
            <person name="Russ C."/>
            <person name="Young S."/>
            <person name="Zeng Q."/>
            <person name="Koehrsen M."/>
            <person name="Alvarado L."/>
            <person name="Berlin A."/>
            <person name="Chapman S.B."/>
            <person name="Chen Z."/>
            <person name="Freedman E."/>
            <person name="Gellesch M."/>
            <person name="Goldberg J."/>
            <person name="Griggs A."/>
            <person name="Gujja S."/>
            <person name="Heilman E.R."/>
            <person name="Heiman D."/>
            <person name="Hepburn T."/>
            <person name="Howarth C."/>
            <person name="Jen D."/>
            <person name="Larson L."/>
            <person name="Lewis B."/>
            <person name="Mehta T."/>
            <person name="Park D."/>
            <person name="Pearson M."/>
            <person name="Roberts A."/>
            <person name="Saif S."/>
            <person name="Shea T."/>
            <person name="Shenoy N."/>
            <person name="Sisk P."/>
            <person name="Stolte C."/>
            <person name="Sykes S."/>
            <person name="Walk T."/>
            <person name="White J."/>
            <person name="Yandava C."/>
            <person name="Haas B."/>
            <person name="Henn M.R."/>
            <person name="Nusbaum C."/>
            <person name="Birren B."/>
        </authorList>
    </citation>
    <scope>NUCLEOTIDE SEQUENCE [LARGE SCALE GENOMIC DNA]</scope>
    <source>
        <strain evidence="3">NA</strain>
    </source>
</reference>
<name>J9EH60_WUCBA</name>
<dbReference type="Proteomes" id="UP000004810">
    <property type="component" value="Unassembled WGS sequence"/>
</dbReference>
<dbReference type="AlphaFoldDB" id="J9EH60"/>
<evidence type="ECO:0000256" key="1">
    <source>
        <dbReference type="SAM" id="MobiDB-lite"/>
    </source>
</evidence>
<evidence type="ECO:0000313" key="2">
    <source>
        <dbReference type="EMBL" id="EJW76357.1"/>
    </source>
</evidence>
<comment type="caution">
    <text evidence="2">The sequence shown here is derived from an EMBL/GenBank/DDBJ whole genome shotgun (WGS) entry which is preliminary data.</text>
</comment>